<feature type="binding site" evidence="9">
    <location>
        <position position="147"/>
    </location>
    <ligand>
        <name>Mn(2+)</name>
        <dbReference type="ChEBI" id="CHEBI:29035"/>
    </ligand>
</feature>
<dbReference type="Pfam" id="PF13288">
    <property type="entry name" value="DXPR_C"/>
    <property type="match status" value="1"/>
</dbReference>
<dbReference type="InterPro" id="IPR026877">
    <property type="entry name" value="DXPR_C"/>
</dbReference>
<comment type="similarity">
    <text evidence="2 9">Belongs to the DXR family.</text>
</comment>
<dbReference type="RefSeq" id="WP_137697888.1">
    <property type="nucleotide sequence ID" value="NZ_CP061336.1"/>
</dbReference>
<dbReference type="InterPro" id="IPR003821">
    <property type="entry name" value="DXP_reductoisomerase"/>
</dbReference>
<dbReference type="InterPro" id="IPR036169">
    <property type="entry name" value="DXPR_C_sf"/>
</dbReference>
<feature type="binding site" evidence="9">
    <location>
        <position position="149"/>
    </location>
    <ligand>
        <name>Mn(2+)</name>
        <dbReference type="ChEBI" id="CHEBI:29035"/>
    </ligand>
</feature>
<dbReference type="EMBL" id="CP061336">
    <property type="protein sequence ID" value="QNU65742.1"/>
    <property type="molecule type" value="Genomic_DNA"/>
</dbReference>
<feature type="binding site" evidence="9">
    <location>
        <position position="123"/>
    </location>
    <ligand>
        <name>NADPH</name>
        <dbReference type="ChEBI" id="CHEBI:57783"/>
    </ligand>
</feature>
<comment type="pathway">
    <text evidence="1 9">Isoprenoid biosynthesis; isopentenyl diphosphate biosynthesis via DXP pathway; isopentenyl diphosphate from 1-deoxy-D-xylulose 5-phosphate: step 1/6.</text>
</comment>
<dbReference type="GO" id="GO:0051484">
    <property type="term" value="P:isopentenyl diphosphate biosynthetic process, methylerythritol 4-phosphate pathway involved in terpenoid biosynthetic process"/>
    <property type="evidence" value="ECO:0007669"/>
    <property type="project" value="TreeGrafter"/>
</dbReference>
<dbReference type="NCBIfam" id="NF009114">
    <property type="entry name" value="PRK12464.1"/>
    <property type="match status" value="1"/>
</dbReference>
<evidence type="ECO:0000256" key="8">
    <source>
        <dbReference type="ARBA" id="ARBA00048543"/>
    </source>
</evidence>
<feature type="binding site" evidence="9">
    <location>
        <position position="214"/>
    </location>
    <ligand>
        <name>1-deoxy-D-xylulose 5-phosphate</name>
        <dbReference type="ChEBI" id="CHEBI:57792"/>
    </ligand>
</feature>
<evidence type="ECO:0000313" key="13">
    <source>
        <dbReference type="EMBL" id="QNU65742.1"/>
    </source>
</evidence>
<proteinExistence type="inferred from homology"/>
<name>A0A4U7JDW6_9FIRM</name>
<feature type="domain" description="1-deoxy-D-xylulose 5-phosphate reductoisomerase C-terminal" evidence="11">
    <location>
        <begin position="143"/>
        <end position="226"/>
    </location>
</feature>
<evidence type="ECO:0000259" key="11">
    <source>
        <dbReference type="Pfam" id="PF08436"/>
    </source>
</evidence>
<dbReference type="SUPFAM" id="SSF55347">
    <property type="entry name" value="Glyceraldehyde-3-phosphate dehydrogenase-like, C-terminal domain"/>
    <property type="match status" value="1"/>
</dbReference>
<feature type="binding site" evidence="9">
    <location>
        <position position="148"/>
    </location>
    <ligand>
        <name>1-deoxy-D-xylulose 5-phosphate</name>
        <dbReference type="ChEBI" id="CHEBI:57792"/>
    </ligand>
</feature>
<dbReference type="SUPFAM" id="SSF51735">
    <property type="entry name" value="NAD(P)-binding Rossmann-fold domains"/>
    <property type="match status" value="1"/>
</dbReference>
<feature type="binding site" evidence="9">
    <location>
        <position position="218"/>
    </location>
    <ligand>
        <name>1-deoxy-D-xylulose 5-phosphate</name>
        <dbReference type="ChEBI" id="CHEBI:57792"/>
    </ligand>
</feature>
<feature type="domain" description="DXP reductoisomerase C-terminal" evidence="12">
    <location>
        <begin position="258"/>
        <end position="374"/>
    </location>
</feature>
<protein>
    <recommendedName>
        <fullName evidence="9">1-deoxy-D-xylulose 5-phosphate reductoisomerase</fullName>
        <shortName evidence="9">DXP reductoisomerase</shortName>
        <ecNumber evidence="9">1.1.1.267</ecNumber>
    </recommendedName>
    <alternativeName>
        <fullName evidence="9">1-deoxyxylulose-5-phosphate reductoisomerase</fullName>
    </alternativeName>
    <alternativeName>
        <fullName evidence="9">2-C-methyl-D-erythritol 4-phosphate synthase</fullName>
    </alternativeName>
</protein>
<sequence>MSKVISILGSTGSIGVQTLDVARNLGLKVAAISANSNIDLLEKQVHEFLPAVVSVGNAELAKELEQRFQGMNIEVLYGIEGMKRVVEIEEVDTVVTSVVGTVGLIPTMHAIRNKKNIALANKETLVTAGKLVIEEAKKYNINIFPVDSEHSAIYQCLMGNDDKQVEKIIITASGGPFRGKKLSELESITPAQALKHPNWSMGSKITIDSATLMNKGLEVIEAKWLFDMELDKIQVLVHPQSIIHSMVEYVDGSIIAQLGSPDMRTPIQLALTYPKRFSNNFSKLDFLKCSQLTFEEPDTKTFRCLQLAYDAITAGGTMAAAMNAANEIAVAAFLNNQISFVAIPKIIENVMQQHSVNIYPSLEDIIEVDKWARESAKKLIS</sequence>
<dbReference type="PANTHER" id="PTHR30525:SF0">
    <property type="entry name" value="1-DEOXY-D-XYLULOSE 5-PHOSPHATE REDUCTOISOMERASE, CHLOROPLASTIC"/>
    <property type="match status" value="1"/>
</dbReference>
<keyword evidence="7 9" id="KW-0414">Isoprene biosynthesis</keyword>
<feature type="binding site" evidence="9">
    <location>
        <position position="173"/>
    </location>
    <ligand>
        <name>1-deoxy-D-xylulose 5-phosphate</name>
        <dbReference type="ChEBI" id="CHEBI:57792"/>
    </ligand>
</feature>
<comment type="caution">
    <text evidence="9">Lacks conserved residue(s) required for the propagation of feature annotation.</text>
</comment>
<evidence type="ECO:0000256" key="2">
    <source>
        <dbReference type="ARBA" id="ARBA00006825"/>
    </source>
</evidence>
<comment type="catalytic activity">
    <reaction evidence="8">
        <text>2-C-methyl-D-erythritol 4-phosphate + NADP(+) = 1-deoxy-D-xylulose 5-phosphate + NADPH + H(+)</text>
        <dbReference type="Rhea" id="RHEA:13717"/>
        <dbReference type="ChEBI" id="CHEBI:15378"/>
        <dbReference type="ChEBI" id="CHEBI:57783"/>
        <dbReference type="ChEBI" id="CHEBI:57792"/>
        <dbReference type="ChEBI" id="CHEBI:58262"/>
        <dbReference type="ChEBI" id="CHEBI:58349"/>
        <dbReference type="EC" id="1.1.1.267"/>
    </reaction>
    <physiologicalReaction direction="right-to-left" evidence="8">
        <dbReference type="Rhea" id="RHEA:13719"/>
    </physiologicalReaction>
</comment>
<dbReference type="Pfam" id="PF08436">
    <property type="entry name" value="DXP_redisom_C"/>
    <property type="match status" value="1"/>
</dbReference>
<dbReference type="UniPathway" id="UPA00056">
    <property type="reaction ID" value="UER00092"/>
</dbReference>
<feature type="binding site" evidence="9">
    <location>
        <position position="218"/>
    </location>
    <ligand>
        <name>Mn(2+)</name>
        <dbReference type="ChEBI" id="CHEBI:29035"/>
    </ligand>
</feature>
<dbReference type="InterPro" id="IPR013512">
    <property type="entry name" value="DXP_reductoisomerase_N"/>
</dbReference>
<keyword evidence="5 9" id="KW-0560">Oxidoreductase</keyword>
<feature type="binding site" evidence="9">
    <location>
        <position position="215"/>
    </location>
    <ligand>
        <name>1-deoxy-D-xylulose 5-phosphate</name>
        <dbReference type="ChEBI" id="CHEBI:57792"/>
    </ligand>
</feature>
<evidence type="ECO:0000259" key="12">
    <source>
        <dbReference type="Pfam" id="PF13288"/>
    </source>
</evidence>
<dbReference type="Proteomes" id="UP000306409">
    <property type="component" value="Chromosome"/>
</dbReference>
<dbReference type="GO" id="GO:0030145">
    <property type="term" value="F:manganese ion binding"/>
    <property type="evidence" value="ECO:0007669"/>
    <property type="project" value="TreeGrafter"/>
</dbReference>
<dbReference type="HAMAP" id="MF_00183">
    <property type="entry name" value="DXP_reductoisom"/>
    <property type="match status" value="1"/>
</dbReference>
<dbReference type="PANTHER" id="PTHR30525">
    <property type="entry name" value="1-DEOXY-D-XYLULOSE 5-PHOSPHATE REDUCTOISOMERASE"/>
    <property type="match status" value="1"/>
</dbReference>
<dbReference type="Gene3D" id="3.40.50.720">
    <property type="entry name" value="NAD(P)-binding Rossmann-like Domain"/>
    <property type="match status" value="1"/>
</dbReference>
<dbReference type="InterPro" id="IPR013644">
    <property type="entry name" value="DXP_reductoisomerase_C"/>
</dbReference>
<evidence type="ECO:0000256" key="5">
    <source>
        <dbReference type="ARBA" id="ARBA00023002"/>
    </source>
</evidence>
<evidence type="ECO:0000256" key="6">
    <source>
        <dbReference type="ARBA" id="ARBA00023211"/>
    </source>
</evidence>
<evidence type="ECO:0000313" key="14">
    <source>
        <dbReference type="Proteomes" id="UP000306409"/>
    </source>
</evidence>
<dbReference type="EC" id="1.1.1.267" evidence="9"/>
<reference evidence="13 14" key="1">
    <citation type="submission" date="2020-09" db="EMBL/GenBank/DDBJ databases">
        <title>Characterization and genome sequencing of Ruminiclostridium sp. nov. MA18.</title>
        <authorList>
            <person name="Rettenmaier R."/>
            <person name="Kowollik M.-L."/>
            <person name="Liebl W."/>
            <person name="Zverlov V."/>
        </authorList>
    </citation>
    <scope>NUCLEOTIDE SEQUENCE [LARGE SCALE GENOMIC DNA]</scope>
    <source>
        <strain evidence="13 14">MA18</strain>
    </source>
</reference>
<dbReference type="OrthoDB" id="9806546at2"/>
<keyword evidence="6 9" id="KW-0464">Manganese</keyword>
<keyword evidence="3 9" id="KW-0479">Metal-binding</keyword>
<dbReference type="GO" id="GO:0030604">
    <property type="term" value="F:1-deoxy-D-xylulose-5-phosphate reductoisomerase activity"/>
    <property type="evidence" value="ECO:0007669"/>
    <property type="project" value="UniProtKB-UniRule"/>
</dbReference>
<dbReference type="GO" id="GO:0016853">
    <property type="term" value="F:isomerase activity"/>
    <property type="evidence" value="ECO:0007669"/>
    <property type="project" value="UniProtKB-KW"/>
</dbReference>
<dbReference type="SUPFAM" id="SSF69055">
    <property type="entry name" value="1-deoxy-D-xylulose-5-phosphate reductoisomerase, C-terminal domain"/>
    <property type="match status" value="1"/>
</dbReference>
<comment type="cofactor">
    <cofactor evidence="9">
        <name>Mg(2+)</name>
        <dbReference type="ChEBI" id="CHEBI:18420"/>
    </cofactor>
    <cofactor evidence="9">
        <name>Mn(2+)</name>
        <dbReference type="ChEBI" id="CHEBI:29035"/>
    </cofactor>
</comment>
<feature type="binding site" evidence="9">
    <location>
        <position position="13"/>
    </location>
    <ligand>
        <name>NADPH</name>
        <dbReference type="ChEBI" id="CHEBI:57783"/>
    </ligand>
</feature>
<keyword evidence="4 9" id="KW-0521">NADP</keyword>
<feature type="binding site" evidence="9">
    <location>
        <position position="202"/>
    </location>
    <ligand>
        <name>NADPH</name>
        <dbReference type="ChEBI" id="CHEBI:57783"/>
    </ligand>
</feature>
<keyword evidence="14" id="KW-1185">Reference proteome</keyword>
<evidence type="ECO:0000256" key="9">
    <source>
        <dbReference type="HAMAP-Rule" id="MF_00183"/>
    </source>
</evidence>
<dbReference type="GO" id="GO:0070402">
    <property type="term" value="F:NADPH binding"/>
    <property type="evidence" value="ECO:0007669"/>
    <property type="project" value="InterPro"/>
</dbReference>
<evidence type="ECO:0000256" key="7">
    <source>
        <dbReference type="ARBA" id="ARBA00023229"/>
    </source>
</evidence>
<feature type="binding site" evidence="9">
    <location>
        <position position="14"/>
    </location>
    <ligand>
        <name>NADPH</name>
        <dbReference type="ChEBI" id="CHEBI:57783"/>
    </ligand>
</feature>
<feature type="binding site" evidence="9">
    <location>
        <position position="12"/>
    </location>
    <ligand>
        <name>NADPH</name>
        <dbReference type="ChEBI" id="CHEBI:57783"/>
    </ligand>
</feature>
<accession>A0A4U7JDW6</accession>
<feature type="domain" description="1-deoxy-D-xylulose 5-phosphate reductoisomerase N-terminal" evidence="10">
    <location>
        <begin position="5"/>
        <end position="129"/>
    </location>
</feature>
<dbReference type="NCBIfam" id="TIGR00243">
    <property type="entry name" value="Dxr"/>
    <property type="match status" value="1"/>
</dbReference>
<evidence type="ECO:0000259" key="10">
    <source>
        <dbReference type="Pfam" id="PF02670"/>
    </source>
</evidence>
<evidence type="ECO:0000256" key="1">
    <source>
        <dbReference type="ARBA" id="ARBA00005094"/>
    </source>
</evidence>
<evidence type="ECO:0000256" key="3">
    <source>
        <dbReference type="ARBA" id="ARBA00022723"/>
    </source>
</evidence>
<dbReference type="PIRSF" id="PIRSF006205">
    <property type="entry name" value="Dxp_reductismrs"/>
    <property type="match status" value="1"/>
</dbReference>
<dbReference type="AlphaFoldDB" id="A0A4U7JDW6"/>
<feature type="binding site" evidence="9">
    <location>
        <position position="209"/>
    </location>
    <ligand>
        <name>1-deoxy-D-xylulose 5-phosphate</name>
        <dbReference type="ChEBI" id="CHEBI:57792"/>
    </ligand>
</feature>
<organism evidence="13 14">
    <name type="scientific">Ruminiclostridium herbifermentans</name>
    <dbReference type="NCBI Taxonomy" id="2488810"/>
    <lineage>
        <taxon>Bacteria</taxon>
        <taxon>Bacillati</taxon>
        <taxon>Bacillota</taxon>
        <taxon>Clostridia</taxon>
        <taxon>Eubacteriales</taxon>
        <taxon>Oscillospiraceae</taxon>
        <taxon>Ruminiclostridium</taxon>
    </lineage>
</organism>
<feature type="binding site" evidence="9">
    <location>
        <position position="121"/>
    </location>
    <ligand>
        <name>NADPH</name>
        <dbReference type="ChEBI" id="CHEBI:57783"/>
    </ligand>
</feature>
<evidence type="ECO:0000256" key="4">
    <source>
        <dbReference type="ARBA" id="ARBA00022857"/>
    </source>
</evidence>
<keyword evidence="13" id="KW-0413">Isomerase</keyword>
<feature type="binding site" evidence="9">
    <location>
        <position position="37"/>
    </location>
    <ligand>
        <name>NADPH</name>
        <dbReference type="ChEBI" id="CHEBI:57783"/>
    </ligand>
</feature>
<feature type="binding site" evidence="9">
    <location>
        <position position="122"/>
    </location>
    <ligand>
        <name>1-deoxy-D-xylulose 5-phosphate</name>
        <dbReference type="ChEBI" id="CHEBI:57792"/>
    </ligand>
</feature>
<dbReference type="InterPro" id="IPR036291">
    <property type="entry name" value="NAD(P)-bd_dom_sf"/>
</dbReference>
<dbReference type="FunFam" id="3.40.50.720:FF:000045">
    <property type="entry name" value="1-deoxy-D-xylulose 5-phosphate reductoisomerase"/>
    <property type="match status" value="1"/>
</dbReference>
<feature type="binding site" evidence="9">
    <location>
        <position position="11"/>
    </location>
    <ligand>
        <name>NADPH</name>
        <dbReference type="ChEBI" id="CHEBI:57783"/>
    </ligand>
</feature>
<dbReference type="Gene3D" id="1.10.1740.10">
    <property type="match status" value="1"/>
</dbReference>
<keyword evidence="9" id="KW-0460">Magnesium</keyword>
<dbReference type="KEGG" id="rher:EHE19_012555"/>
<feature type="binding site" evidence="9">
    <location>
        <position position="196"/>
    </location>
    <ligand>
        <name>1-deoxy-D-xylulose 5-phosphate</name>
        <dbReference type="ChEBI" id="CHEBI:57792"/>
    </ligand>
</feature>
<gene>
    <name evidence="9" type="primary">dxr</name>
    <name evidence="13" type="ORF">EHE19_012555</name>
</gene>
<feature type="binding site" evidence="9">
    <location>
        <position position="149"/>
    </location>
    <ligand>
        <name>1-deoxy-D-xylulose 5-phosphate</name>
        <dbReference type="ChEBI" id="CHEBI:57792"/>
    </ligand>
</feature>
<comment type="function">
    <text evidence="9">Catalyzes the NADPH-dependent rearrangement and reduction of 1-deoxy-D-xylulose-5-phosphate (DXP) to 2-C-methyl-D-erythritol 4-phosphate (MEP).</text>
</comment>
<dbReference type="Pfam" id="PF02670">
    <property type="entry name" value="DXP_reductoisom"/>
    <property type="match status" value="1"/>
</dbReference>